<proteinExistence type="predicted"/>
<dbReference type="SMART" id="SM00832">
    <property type="entry name" value="C8"/>
    <property type="match status" value="1"/>
</dbReference>
<evidence type="ECO:0000256" key="1">
    <source>
        <dbReference type="ARBA" id="ARBA00023157"/>
    </source>
</evidence>
<dbReference type="HOGENOM" id="CLU_1100760_0_0_1"/>
<reference evidence="3 5" key="2">
    <citation type="journal article" date="2013" name="Nature">
        <title>Insights into bilaterian evolution from three spiralian genomes.</title>
        <authorList>
            <person name="Simakov O."/>
            <person name="Marletaz F."/>
            <person name="Cho S.J."/>
            <person name="Edsinger-Gonzales E."/>
            <person name="Havlak P."/>
            <person name="Hellsten U."/>
            <person name="Kuo D.H."/>
            <person name="Larsson T."/>
            <person name="Lv J."/>
            <person name="Arendt D."/>
            <person name="Savage R."/>
            <person name="Osoegawa K."/>
            <person name="de Jong P."/>
            <person name="Grimwood J."/>
            <person name="Chapman J.A."/>
            <person name="Shapiro H."/>
            <person name="Aerts A."/>
            <person name="Otillar R.P."/>
            <person name="Terry A.Y."/>
            <person name="Boore J.L."/>
            <person name="Grigoriev I.V."/>
            <person name="Lindberg D.R."/>
            <person name="Seaver E.C."/>
            <person name="Weisblat D.A."/>
            <person name="Putnam N.H."/>
            <person name="Rokhsar D.S."/>
        </authorList>
    </citation>
    <scope>NUCLEOTIDE SEQUENCE</scope>
    <source>
        <strain evidence="3 5">I ESC-2004</strain>
    </source>
</reference>
<dbReference type="EMBL" id="KB295116">
    <property type="protein sequence ID" value="ELU13584.1"/>
    <property type="molecule type" value="Genomic_DNA"/>
</dbReference>
<dbReference type="SUPFAM" id="SSF57567">
    <property type="entry name" value="Serine protease inhibitors"/>
    <property type="match status" value="1"/>
</dbReference>
<keyword evidence="5" id="KW-1185">Reference proteome</keyword>
<dbReference type="AlphaFoldDB" id="R7V4V0"/>
<dbReference type="PANTHER" id="PTHR46160:SF8">
    <property type="entry name" value="VWFD DOMAIN-CONTAINING PROTEIN"/>
    <property type="match status" value="1"/>
</dbReference>
<dbReference type="CDD" id="cd19941">
    <property type="entry name" value="TIL"/>
    <property type="match status" value="1"/>
</dbReference>
<name>R7V4V0_CAPTE</name>
<dbReference type="OrthoDB" id="6236007at2759"/>
<evidence type="ECO:0000313" key="4">
    <source>
        <dbReference type="EnsemblMetazoa" id="CapteP37705"/>
    </source>
</evidence>
<dbReference type="PROSITE" id="PS51233">
    <property type="entry name" value="VWFD"/>
    <property type="match status" value="1"/>
</dbReference>
<dbReference type="EnsemblMetazoa" id="CapteT37705">
    <property type="protein sequence ID" value="CapteP37705"/>
    <property type="gene ID" value="CapteG37705"/>
</dbReference>
<dbReference type="InterPro" id="IPR001846">
    <property type="entry name" value="VWF_type-D"/>
</dbReference>
<gene>
    <name evidence="3" type="ORF">CAPTEDRAFT_37705</name>
</gene>
<feature type="non-terminal residue" evidence="3">
    <location>
        <position position="253"/>
    </location>
</feature>
<dbReference type="PANTHER" id="PTHR46160">
    <property type="entry name" value="ALPHA-TECTORIN-RELATED"/>
    <property type="match status" value="1"/>
</dbReference>
<evidence type="ECO:0000313" key="3">
    <source>
        <dbReference type="EMBL" id="ELU13584.1"/>
    </source>
</evidence>
<evidence type="ECO:0000313" key="5">
    <source>
        <dbReference type="Proteomes" id="UP000014760"/>
    </source>
</evidence>
<dbReference type="InterPro" id="IPR036084">
    <property type="entry name" value="Ser_inhib-like_sf"/>
</dbReference>
<dbReference type="OMA" id="CKNTERY"/>
<feature type="non-terminal residue" evidence="3">
    <location>
        <position position="1"/>
    </location>
</feature>
<sequence length="253" mass="27434">NGNYVRVMTDFGLAVENDGKWTALVKFPVDFVGATEGLCGNNDENPDNDLLTRDGVNVTGMIDSVSLLANSWQVGICINAGRRRRQVSTGPLECEPDLKDAMSNDNGLCGLAVNRFETTNPFRTCLKHENINAEAFAENCLYDVCALQGDEDDVKEAACENLAALAMQCRSLGLVVNWRAAADCPYNCTGGREYKLSGPACTLTCDNARGVTDCPLPNTETCVCPDRKVFHEGQCQNRSVCGCLDADGKHYEV</sequence>
<feature type="domain" description="VWFD" evidence="2">
    <location>
        <begin position="1"/>
        <end position="80"/>
    </location>
</feature>
<dbReference type="Proteomes" id="UP000014760">
    <property type="component" value="Unassembled WGS sequence"/>
</dbReference>
<keyword evidence="1" id="KW-1015">Disulfide bond</keyword>
<dbReference type="Pfam" id="PF00094">
    <property type="entry name" value="VWD"/>
    <property type="match status" value="1"/>
</dbReference>
<organism evidence="3">
    <name type="scientific">Capitella teleta</name>
    <name type="common">Polychaete worm</name>
    <dbReference type="NCBI Taxonomy" id="283909"/>
    <lineage>
        <taxon>Eukaryota</taxon>
        <taxon>Metazoa</taxon>
        <taxon>Spiralia</taxon>
        <taxon>Lophotrochozoa</taxon>
        <taxon>Annelida</taxon>
        <taxon>Polychaeta</taxon>
        <taxon>Sedentaria</taxon>
        <taxon>Scolecida</taxon>
        <taxon>Capitellidae</taxon>
        <taxon>Capitella</taxon>
    </lineage>
</organism>
<reference evidence="5" key="1">
    <citation type="submission" date="2012-12" db="EMBL/GenBank/DDBJ databases">
        <authorList>
            <person name="Hellsten U."/>
            <person name="Grimwood J."/>
            <person name="Chapman J.A."/>
            <person name="Shapiro H."/>
            <person name="Aerts A."/>
            <person name="Otillar R.P."/>
            <person name="Terry A.Y."/>
            <person name="Boore J.L."/>
            <person name="Simakov O."/>
            <person name="Marletaz F."/>
            <person name="Cho S.-J."/>
            <person name="Edsinger-Gonzales E."/>
            <person name="Havlak P."/>
            <person name="Kuo D.-H."/>
            <person name="Larsson T."/>
            <person name="Lv J."/>
            <person name="Arendt D."/>
            <person name="Savage R."/>
            <person name="Osoegawa K."/>
            <person name="de Jong P."/>
            <person name="Lindberg D.R."/>
            <person name="Seaver E.C."/>
            <person name="Weisblat D.A."/>
            <person name="Putnam N.H."/>
            <person name="Grigoriev I.V."/>
            <person name="Rokhsar D.S."/>
        </authorList>
    </citation>
    <scope>NUCLEOTIDE SEQUENCE</scope>
    <source>
        <strain evidence="5">I ESC-2004</strain>
    </source>
</reference>
<dbReference type="EMBL" id="AMQN01018946">
    <property type="status" value="NOT_ANNOTATED_CDS"/>
    <property type="molecule type" value="Genomic_DNA"/>
</dbReference>
<dbReference type="InterPro" id="IPR052749">
    <property type="entry name" value="Alpha-tectorin"/>
</dbReference>
<dbReference type="EMBL" id="AMQN01018947">
    <property type="status" value="NOT_ANNOTATED_CDS"/>
    <property type="molecule type" value="Genomic_DNA"/>
</dbReference>
<dbReference type="Pfam" id="PF08742">
    <property type="entry name" value="C8"/>
    <property type="match status" value="1"/>
</dbReference>
<dbReference type="Gene3D" id="2.10.25.10">
    <property type="entry name" value="Laminin"/>
    <property type="match status" value="1"/>
</dbReference>
<dbReference type="STRING" id="283909.R7V4V0"/>
<accession>R7V4V0</accession>
<reference evidence="4" key="3">
    <citation type="submission" date="2015-06" db="UniProtKB">
        <authorList>
            <consortium name="EnsemblMetazoa"/>
        </authorList>
    </citation>
    <scope>IDENTIFICATION</scope>
</reference>
<protein>
    <recommendedName>
        <fullName evidence="2">VWFD domain-containing protein</fullName>
    </recommendedName>
</protein>
<dbReference type="InterPro" id="IPR014853">
    <property type="entry name" value="VWF/SSPO/ZAN-like_Cys-rich_dom"/>
</dbReference>
<evidence type="ECO:0000259" key="2">
    <source>
        <dbReference type="PROSITE" id="PS51233"/>
    </source>
</evidence>